<keyword evidence="2" id="KW-1185">Reference proteome</keyword>
<dbReference type="GeneID" id="67181439"/>
<dbReference type="OrthoDB" id="2936081at2"/>
<proteinExistence type="predicted"/>
<reference evidence="1 2" key="1">
    <citation type="journal article" date="2010" name="Stand. Genomic Sci.">
        <title>Complete genome sequence of Ferrimonas balearica type strain (PAT).</title>
        <authorList>
            <person name="Nolan M."/>
            <person name="Sikorski J."/>
            <person name="Davenport K."/>
            <person name="Lucas S."/>
            <person name="Glavina Del Rio T."/>
            <person name="Tice H."/>
            <person name="Cheng J."/>
            <person name="Goodwin L."/>
            <person name="Pitluck S."/>
            <person name="Liolios K."/>
            <person name="Ivanova N."/>
            <person name="Mavromatis K."/>
            <person name="Ovchinnikova G."/>
            <person name="Pati A."/>
            <person name="Chen A."/>
            <person name="Palaniappan K."/>
            <person name="Land M."/>
            <person name="Hauser L."/>
            <person name="Chang Y."/>
            <person name="Jeffries C."/>
            <person name="Tapia R."/>
            <person name="Brettin T."/>
            <person name="Detter J."/>
            <person name="Han C."/>
            <person name="Yasawong M."/>
            <person name="Rohde M."/>
            <person name="Tindall B."/>
            <person name="Goker M."/>
            <person name="Woyke T."/>
            <person name="Bristow J."/>
            <person name="Eisen J."/>
            <person name="Markowitz V."/>
            <person name="Hugenholtz P."/>
            <person name="Kyrpides N."/>
            <person name="Klenk H."/>
            <person name="Lapidus A."/>
        </authorList>
    </citation>
    <scope>NUCLEOTIDE SEQUENCE [LARGE SCALE GENOMIC DNA]</scope>
    <source>
        <strain evidence="2">DSM 9799 / CCM 4581 / KCTC 23876 / PAT</strain>
    </source>
</reference>
<dbReference type="eggNOG" id="ENOG5031V4J">
    <property type="taxonomic scope" value="Bacteria"/>
</dbReference>
<dbReference type="Proteomes" id="UP000006683">
    <property type="component" value="Chromosome"/>
</dbReference>
<dbReference type="KEGG" id="fbl:Fbal_1206"/>
<sequence length="123" mass="13375">MSDALTQEQINAFYSLDSQGRYDHLVEAARASQSLYTLADDQGCVLINTGQEQCLLVWHDPTLVENWIKDDYANCHAMTIALPDFIEKWAPGMAKDGFEVGVAPSLAGEAIVVSAEELAADLG</sequence>
<evidence type="ECO:0000313" key="1">
    <source>
        <dbReference type="EMBL" id="ADN75415.1"/>
    </source>
</evidence>
<dbReference type="RefSeq" id="WP_013344721.1">
    <property type="nucleotide sequence ID" value="NC_014541.1"/>
</dbReference>
<dbReference type="AlphaFoldDB" id="E1SWC6"/>
<dbReference type="HOGENOM" id="CLU_126055_1_0_6"/>
<organism evidence="1 2">
    <name type="scientific">Ferrimonas balearica (strain DSM 9799 / CCM 4581 / KCTC 23876 / PAT)</name>
    <dbReference type="NCBI Taxonomy" id="550540"/>
    <lineage>
        <taxon>Bacteria</taxon>
        <taxon>Pseudomonadati</taxon>
        <taxon>Pseudomonadota</taxon>
        <taxon>Gammaproteobacteria</taxon>
        <taxon>Alteromonadales</taxon>
        <taxon>Ferrimonadaceae</taxon>
        <taxon>Ferrimonas</taxon>
    </lineage>
</organism>
<gene>
    <name evidence="1" type="ordered locus">Fbal_1206</name>
</gene>
<dbReference type="InterPro" id="IPR021284">
    <property type="entry name" value="DUF2750"/>
</dbReference>
<name>E1SWC6_FERBD</name>
<dbReference type="Pfam" id="PF11042">
    <property type="entry name" value="DUF2750"/>
    <property type="match status" value="1"/>
</dbReference>
<evidence type="ECO:0008006" key="3">
    <source>
        <dbReference type="Google" id="ProtNLM"/>
    </source>
</evidence>
<dbReference type="EMBL" id="CP002209">
    <property type="protein sequence ID" value="ADN75415.1"/>
    <property type="molecule type" value="Genomic_DNA"/>
</dbReference>
<dbReference type="STRING" id="550540.Fbal_1206"/>
<evidence type="ECO:0000313" key="2">
    <source>
        <dbReference type="Proteomes" id="UP000006683"/>
    </source>
</evidence>
<accession>E1SWC6</accession>
<protein>
    <recommendedName>
        <fullName evidence="3">DUF2750 domain-containing protein</fullName>
    </recommendedName>
</protein>